<proteinExistence type="predicted"/>
<gene>
    <name evidence="1" type="ORF">NE237_005274</name>
</gene>
<protein>
    <submittedName>
        <fullName evidence="1">Uncharacterized protein</fullName>
    </submittedName>
</protein>
<dbReference type="Proteomes" id="UP001141806">
    <property type="component" value="Unassembled WGS sequence"/>
</dbReference>
<dbReference type="EMBL" id="JAMYWD010000005">
    <property type="protein sequence ID" value="KAJ4972175.1"/>
    <property type="molecule type" value="Genomic_DNA"/>
</dbReference>
<comment type="caution">
    <text evidence="1">The sequence shown here is derived from an EMBL/GenBank/DDBJ whole genome shotgun (WGS) entry which is preliminary data.</text>
</comment>
<sequence length="144" mass="15129">MGIPCDDVVILISPQRAGDSSIIIGIEENFSSNDGGSVPSGAERPWGMVCDAWEDGARFGVDASGDGGWSTTMTVHITLVTSFEGSARFLDHEIDPGGTTEGVSNLQLLQRAVVDSLGGVVIVIRQGFCCSGRAGRDLLCQRDL</sequence>
<keyword evidence="2" id="KW-1185">Reference proteome</keyword>
<evidence type="ECO:0000313" key="2">
    <source>
        <dbReference type="Proteomes" id="UP001141806"/>
    </source>
</evidence>
<accession>A0A9Q0QU48</accession>
<organism evidence="1 2">
    <name type="scientific">Protea cynaroides</name>
    <dbReference type="NCBI Taxonomy" id="273540"/>
    <lineage>
        <taxon>Eukaryota</taxon>
        <taxon>Viridiplantae</taxon>
        <taxon>Streptophyta</taxon>
        <taxon>Embryophyta</taxon>
        <taxon>Tracheophyta</taxon>
        <taxon>Spermatophyta</taxon>
        <taxon>Magnoliopsida</taxon>
        <taxon>Proteales</taxon>
        <taxon>Proteaceae</taxon>
        <taxon>Protea</taxon>
    </lineage>
</organism>
<reference evidence="1" key="1">
    <citation type="journal article" date="2023" name="Plant J.">
        <title>The genome of the king protea, Protea cynaroides.</title>
        <authorList>
            <person name="Chang J."/>
            <person name="Duong T.A."/>
            <person name="Schoeman C."/>
            <person name="Ma X."/>
            <person name="Roodt D."/>
            <person name="Barker N."/>
            <person name="Li Z."/>
            <person name="Van de Peer Y."/>
            <person name="Mizrachi E."/>
        </authorList>
    </citation>
    <scope>NUCLEOTIDE SEQUENCE</scope>
    <source>
        <tissue evidence="1">Young leaves</tissue>
    </source>
</reference>
<dbReference type="AlphaFoldDB" id="A0A9Q0QU48"/>
<name>A0A9Q0QU48_9MAGN</name>
<evidence type="ECO:0000313" key="1">
    <source>
        <dbReference type="EMBL" id="KAJ4972175.1"/>
    </source>
</evidence>